<dbReference type="Pfam" id="PF02796">
    <property type="entry name" value="HTH_7"/>
    <property type="match status" value="1"/>
</dbReference>
<dbReference type="InterPro" id="IPR012337">
    <property type="entry name" value="RNaseH-like_sf"/>
</dbReference>
<dbReference type="GO" id="GO:0003677">
    <property type="term" value="F:DNA binding"/>
    <property type="evidence" value="ECO:0007669"/>
    <property type="project" value="InterPro"/>
</dbReference>
<dbReference type="AlphaFoldDB" id="A0A953HM66"/>
<gene>
    <name evidence="3" type="primary">istA</name>
    <name evidence="3" type="ORF">KUV50_02900</name>
</gene>
<dbReference type="GO" id="GO:0000150">
    <property type="term" value="F:DNA strand exchange activity"/>
    <property type="evidence" value="ECO:0007669"/>
    <property type="project" value="InterPro"/>
</dbReference>
<dbReference type="Proteomes" id="UP000753961">
    <property type="component" value="Unassembled WGS sequence"/>
</dbReference>
<dbReference type="InterPro" id="IPR054353">
    <property type="entry name" value="IstA-like_C"/>
</dbReference>
<dbReference type="SUPFAM" id="SSF53098">
    <property type="entry name" value="Ribonuclease H-like"/>
    <property type="match status" value="1"/>
</dbReference>
<evidence type="ECO:0000313" key="3">
    <source>
        <dbReference type="EMBL" id="MBY5957068.1"/>
    </source>
</evidence>
<dbReference type="PANTHER" id="PTHR35004:SF8">
    <property type="entry name" value="TRANSPOSASE RV3428C-RELATED"/>
    <property type="match status" value="1"/>
</dbReference>
<dbReference type="InterPro" id="IPR036397">
    <property type="entry name" value="RNaseH_sf"/>
</dbReference>
<evidence type="ECO:0000259" key="2">
    <source>
        <dbReference type="PROSITE" id="PS50994"/>
    </source>
</evidence>
<dbReference type="Pfam" id="PF22483">
    <property type="entry name" value="Mu-transpos_C_2"/>
    <property type="match status" value="1"/>
</dbReference>
<dbReference type="Gene3D" id="1.10.10.60">
    <property type="entry name" value="Homeodomain-like"/>
    <property type="match status" value="1"/>
</dbReference>
<dbReference type="EMBL" id="JAHVHU010000003">
    <property type="protein sequence ID" value="MBY5957068.1"/>
    <property type="molecule type" value="Genomic_DNA"/>
</dbReference>
<sequence length="507" mass="59480">MSKIKQLLQLHKQGESKKSIARILDISRNTVKAYLEKLPHIQSDIDDLIALENPELEKQFHAGNLAYKEDRYVHLKNRLDYYSKELGRVGVTRQLLWEEYKVDYPNGYARSQFFFHLSQHRKAAKPTMILTHHPGEKLYIDFAGKKLSYVDRKTGEVVECSVFVACLPYSDYGFAIAVRNQSVEEFLYALGRCLHFLGGVPQVLVPDNLKSAVIKADRYEPDINTALEDFANHYGTTVIPTRPAKPKDKALVENQVKLVYSRVFAKIRNQRFFSLSELNKAISEKMLDHNQTRMQNKSYCREEKFMAYEKHHLSPLPNQLFEIKYYKTYKVQQNNHVQLGQDNHFYSVPYIYIGQKAKVIYTRSMIRIYIDGSCVATHRRNRTSNAYSTVKDHLCSTHKHYLNRSPGYYIRRARHCCEVLHHFTQLLFDQNRPPEQLYRTCDGILRLYSKTDKELFKRACKLAITHKIYSYGFILKLIKTKMVDHPEEAQKRSLPNHDNIRGEKYYS</sequence>
<name>A0A953HM66_9BACT</name>
<comment type="similarity">
    <text evidence="1">Belongs to the transposase IS21/IS408/IS1162 family.</text>
</comment>
<dbReference type="InterPro" id="IPR006120">
    <property type="entry name" value="Resolvase_HTH_dom"/>
</dbReference>
<proteinExistence type="inferred from homology"/>
<dbReference type="PROSITE" id="PS50994">
    <property type="entry name" value="INTEGRASE"/>
    <property type="match status" value="1"/>
</dbReference>
<evidence type="ECO:0000256" key="1">
    <source>
        <dbReference type="ARBA" id="ARBA00009277"/>
    </source>
</evidence>
<comment type="caution">
    <text evidence="3">The sequence shown here is derived from an EMBL/GenBank/DDBJ whole genome shotgun (WGS) entry which is preliminary data.</text>
</comment>
<reference evidence="3" key="1">
    <citation type="submission" date="2021-06" db="EMBL/GenBank/DDBJ databases">
        <title>44 bacteria genomes isolated from Dapeng, Shenzhen.</title>
        <authorList>
            <person name="Zheng W."/>
            <person name="Yu S."/>
            <person name="Huang Y."/>
        </authorList>
    </citation>
    <scope>NUCLEOTIDE SEQUENCE</scope>
    <source>
        <strain evidence="3">DP5N28-2</strain>
    </source>
</reference>
<dbReference type="GO" id="GO:0015074">
    <property type="term" value="P:DNA integration"/>
    <property type="evidence" value="ECO:0007669"/>
    <property type="project" value="InterPro"/>
</dbReference>
<dbReference type="NCBIfam" id="NF033546">
    <property type="entry name" value="transpos_IS21"/>
    <property type="match status" value="1"/>
</dbReference>
<organism evidence="3 4">
    <name type="scientific">Membranihabitans marinus</name>
    <dbReference type="NCBI Taxonomy" id="1227546"/>
    <lineage>
        <taxon>Bacteria</taxon>
        <taxon>Pseudomonadati</taxon>
        <taxon>Bacteroidota</taxon>
        <taxon>Saprospiria</taxon>
        <taxon>Saprospirales</taxon>
        <taxon>Saprospiraceae</taxon>
        <taxon>Membranihabitans</taxon>
    </lineage>
</organism>
<protein>
    <submittedName>
        <fullName evidence="3">IS21 family transposase</fullName>
    </submittedName>
</protein>
<accession>A0A953HM66</accession>
<keyword evidence="4" id="KW-1185">Reference proteome</keyword>
<dbReference type="InterPro" id="IPR001584">
    <property type="entry name" value="Integrase_cat-core"/>
</dbReference>
<feature type="domain" description="Integrase catalytic" evidence="2">
    <location>
        <begin position="130"/>
        <end position="325"/>
    </location>
</feature>
<dbReference type="PANTHER" id="PTHR35004">
    <property type="entry name" value="TRANSPOSASE RV3428C-RELATED"/>
    <property type="match status" value="1"/>
</dbReference>
<evidence type="ECO:0000313" key="4">
    <source>
        <dbReference type="Proteomes" id="UP000753961"/>
    </source>
</evidence>
<dbReference type="Gene3D" id="3.30.420.10">
    <property type="entry name" value="Ribonuclease H-like superfamily/Ribonuclease H"/>
    <property type="match status" value="1"/>
</dbReference>